<dbReference type="EMBL" id="CP136600">
    <property type="protein sequence ID" value="WOH38543.1"/>
    <property type="molecule type" value="Genomic_DNA"/>
</dbReference>
<keyword evidence="1" id="KW-0732">Signal</keyword>
<evidence type="ECO:0000256" key="1">
    <source>
        <dbReference type="SAM" id="SignalP"/>
    </source>
</evidence>
<protein>
    <submittedName>
        <fullName evidence="2">DUF2946 domain-containing protein</fullName>
    </submittedName>
</protein>
<keyword evidence="3" id="KW-1185">Reference proteome</keyword>
<proteinExistence type="predicted"/>
<feature type="signal peptide" evidence="1">
    <location>
        <begin position="1"/>
        <end position="25"/>
    </location>
</feature>
<evidence type="ECO:0000313" key="2">
    <source>
        <dbReference type="EMBL" id="WOH38543.1"/>
    </source>
</evidence>
<sequence length="114" mass="12869">MKPHWLSYLLVLSIALQSFFTVLNAQEIHQVENEHIKIEHSHDNDFQVASDNSADDDHQIEDCHHCGHCHGSHSQWVTANDLNSIAQSNNEQSLPYLVVSNNGHLDSPLRPPIS</sequence>
<dbReference type="RefSeq" id="WP_348397312.1">
    <property type="nucleotide sequence ID" value="NZ_CP136600.1"/>
</dbReference>
<accession>A0ABZ0GSF8</accession>
<evidence type="ECO:0000313" key="3">
    <source>
        <dbReference type="Proteomes" id="UP001301442"/>
    </source>
</evidence>
<name>A0ABZ0GSF8_9GAMM</name>
<organism evidence="2 3">
    <name type="scientific">Thalassotalea fonticola</name>
    <dbReference type="NCBI Taxonomy" id="3065649"/>
    <lineage>
        <taxon>Bacteria</taxon>
        <taxon>Pseudomonadati</taxon>
        <taxon>Pseudomonadota</taxon>
        <taxon>Gammaproteobacteria</taxon>
        <taxon>Alteromonadales</taxon>
        <taxon>Colwelliaceae</taxon>
        <taxon>Thalassotalea</taxon>
    </lineage>
</organism>
<reference evidence="2 3" key="1">
    <citation type="submission" date="2023-09" db="EMBL/GenBank/DDBJ databases">
        <authorList>
            <person name="Qi X."/>
        </authorList>
    </citation>
    <scope>NUCLEOTIDE SEQUENCE [LARGE SCALE GENOMIC DNA]</scope>
    <source>
        <strain evidence="2 3">S1-1</strain>
    </source>
</reference>
<gene>
    <name evidence="2" type="ORF">RI844_04830</name>
</gene>
<feature type="chain" id="PRO_5045348328" evidence="1">
    <location>
        <begin position="26"/>
        <end position="114"/>
    </location>
</feature>
<dbReference type="Proteomes" id="UP001301442">
    <property type="component" value="Chromosome"/>
</dbReference>